<dbReference type="Pfam" id="PF05019">
    <property type="entry name" value="Coq4"/>
    <property type="match status" value="1"/>
</dbReference>
<dbReference type="AlphaFoldDB" id="A0A267DCS6"/>
<dbReference type="STRING" id="282301.A0A267DCS6"/>
<keyword evidence="3" id="KW-0496">Mitochondrion</keyword>
<evidence type="ECO:0000256" key="7">
    <source>
        <dbReference type="SAM" id="MobiDB-lite"/>
    </source>
</evidence>
<organism evidence="8 10">
    <name type="scientific">Macrostomum lignano</name>
    <dbReference type="NCBI Taxonomy" id="282301"/>
    <lineage>
        <taxon>Eukaryota</taxon>
        <taxon>Metazoa</taxon>
        <taxon>Spiralia</taxon>
        <taxon>Lophotrochozoa</taxon>
        <taxon>Platyhelminthes</taxon>
        <taxon>Rhabditophora</taxon>
        <taxon>Macrostomorpha</taxon>
        <taxon>Macrostomida</taxon>
        <taxon>Macrostomidae</taxon>
        <taxon>Macrostomum</taxon>
    </lineage>
</organism>
<evidence type="ECO:0000256" key="5">
    <source>
        <dbReference type="ARBA" id="ARBA00023239"/>
    </source>
</evidence>
<comment type="caution">
    <text evidence="8">The sequence shown here is derived from an EMBL/GenBank/DDBJ whole genome shotgun (WGS) entry which is preliminary data.</text>
</comment>
<keyword evidence="2" id="KW-0999">Mitochondrion inner membrane</keyword>
<dbReference type="GO" id="GO:0006744">
    <property type="term" value="P:ubiquinone biosynthetic process"/>
    <property type="evidence" value="ECO:0007669"/>
    <property type="project" value="UniProtKB-KW"/>
</dbReference>
<accession>A0A267DCS6</accession>
<feature type="non-terminal residue" evidence="8">
    <location>
        <position position="1"/>
    </location>
</feature>
<dbReference type="InterPro" id="IPR027540">
    <property type="entry name" value="Coq4_euk"/>
</dbReference>
<keyword evidence="10" id="KW-1185">Reference proteome</keyword>
<dbReference type="PANTHER" id="PTHR12922">
    <property type="entry name" value="UBIQUINONE BIOSYNTHESIS PROTEIN"/>
    <property type="match status" value="1"/>
</dbReference>
<evidence type="ECO:0000256" key="3">
    <source>
        <dbReference type="ARBA" id="ARBA00023128"/>
    </source>
</evidence>
<dbReference type="Proteomes" id="UP000215902">
    <property type="component" value="Unassembled WGS sequence"/>
</dbReference>
<evidence type="ECO:0000313" key="9">
    <source>
        <dbReference type="EMBL" id="PAA58081.1"/>
    </source>
</evidence>
<keyword evidence="5" id="KW-0456">Lyase</keyword>
<evidence type="ECO:0000313" key="10">
    <source>
        <dbReference type="Proteomes" id="UP000215902"/>
    </source>
</evidence>
<evidence type="ECO:0000313" key="8">
    <source>
        <dbReference type="EMBL" id="PAA47071.1"/>
    </source>
</evidence>
<dbReference type="InterPro" id="IPR007715">
    <property type="entry name" value="Coq4"/>
</dbReference>
<dbReference type="GO" id="GO:0005743">
    <property type="term" value="C:mitochondrial inner membrane"/>
    <property type="evidence" value="ECO:0007669"/>
    <property type="project" value="InterPro"/>
</dbReference>
<protein>
    <recommendedName>
        <fullName evidence="6">4-hydroxy-3-methoxy-5-polyprenylbenzoate decarboxylase</fullName>
    </recommendedName>
</protein>
<dbReference type="EMBL" id="NIVC01002413">
    <property type="protein sequence ID" value="PAA58081.1"/>
    <property type="molecule type" value="Genomic_DNA"/>
</dbReference>
<feature type="region of interest" description="Disordered" evidence="7">
    <location>
        <begin position="18"/>
        <end position="39"/>
    </location>
</feature>
<dbReference type="GO" id="GO:0016829">
    <property type="term" value="F:lyase activity"/>
    <property type="evidence" value="ECO:0007669"/>
    <property type="project" value="UniProtKB-KW"/>
</dbReference>
<reference evidence="8 10" key="1">
    <citation type="submission" date="2017-06" db="EMBL/GenBank/DDBJ databases">
        <title>A platform for efficient transgenesis in Macrostomum lignano, a flatworm model organism for stem cell research.</title>
        <authorList>
            <person name="Berezikov E."/>
        </authorList>
    </citation>
    <scope>NUCLEOTIDE SEQUENCE [LARGE SCALE GENOMIC DNA]</scope>
    <source>
        <strain evidence="8">DV1</strain>
        <tissue evidence="8">Whole organism</tissue>
    </source>
</reference>
<evidence type="ECO:0000256" key="4">
    <source>
        <dbReference type="ARBA" id="ARBA00023136"/>
    </source>
</evidence>
<keyword evidence="4" id="KW-0472">Membrane</keyword>
<dbReference type="EMBL" id="NIVC01004588">
    <property type="protein sequence ID" value="PAA47071.1"/>
    <property type="molecule type" value="Genomic_DNA"/>
</dbReference>
<dbReference type="PANTHER" id="PTHR12922:SF7">
    <property type="entry name" value="UBIQUINONE BIOSYNTHESIS PROTEIN COQ4 HOMOLOG, MITOCHONDRIAL"/>
    <property type="match status" value="1"/>
</dbReference>
<feature type="compositionally biased region" description="Polar residues" evidence="7">
    <location>
        <begin position="22"/>
        <end position="34"/>
    </location>
</feature>
<dbReference type="OrthoDB" id="4249at2759"/>
<name>A0A267DCS6_9PLAT</name>
<evidence type="ECO:0000256" key="1">
    <source>
        <dbReference type="ARBA" id="ARBA00022688"/>
    </source>
</evidence>
<keyword evidence="1" id="KW-0831">Ubiquinone biosynthesis</keyword>
<evidence type="ECO:0000256" key="6">
    <source>
        <dbReference type="ARBA" id="ARBA00081568"/>
    </source>
</evidence>
<gene>
    <name evidence="9" type="ORF">BOX15_Mlig000020g1</name>
    <name evidence="8" type="ORF">BOX15_Mlig000020g5</name>
</gene>
<evidence type="ECO:0000256" key="2">
    <source>
        <dbReference type="ARBA" id="ARBA00022792"/>
    </source>
</evidence>
<sequence length="286" mass="32460">LLSRRLFAQSGRLLSLAASQRRPMTSSNASSQEPGDTLAIDDDFDPDLLPLGDIRRYPNHRPLDCGQRVFLAVGSGVACLAAPWRDDMISAFGETTGEWALRLLRDDMLANEEGRRILAERPRIRTVEGGGSIDLEALRRLPEGSLGRAYADFLDRYGYSPDHRRTVCFVDDPELAYVMQRYREIHDLNHVLLGQGTDFLGEVVVKWFEAFQTGLPMCVTGAFLGSLRLRPKQTRRYLQEGGYLAYALRTGSDADLTINYYFERNWHQPLAEVRQQLRIEEPPNLK</sequence>
<dbReference type="HAMAP" id="MF_03111">
    <property type="entry name" value="Coq4"/>
    <property type="match status" value="1"/>
</dbReference>
<proteinExistence type="inferred from homology"/>